<dbReference type="AlphaFoldDB" id="A0A4U1BPY2"/>
<dbReference type="GO" id="GO:0008713">
    <property type="term" value="F:ADP-heptose-lipopolysaccharide heptosyltransferase activity"/>
    <property type="evidence" value="ECO:0007669"/>
    <property type="project" value="UniProtKB-EC"/>
</dbReference>
<dbReference type="InterPro" id="IPR011910">
    <property type="entry name" value="RfaF"/>
</dbReference>
<dbReference type="EC" id="2.4.99.24" evidence="4"/>
<dbReference type="FunFam" id="3.40.50.2000:FF:000023">
    <property type="entry name" value="ADP-heptose--LPS heptosyltransferase II"/>
    <property type="match status" value="1"/>
</dbReference>
<evidence type="ECO:0000256" key="2">
    <source>
        <dbReference type="ARBA" id="ARBA00022679"/>
    </source>
</evidence>
<sequence length="341" mass="36907">MKYLVVGPAWIGDMVMAHSLLRRLKQDDPDAVIDVLAPTFSLPVVKRMAEVNQALDLPFKHGEFAFGARRQLGKQIKANGYDKAIVLPRSFKTAVTPFFAGVPKRVGYGGELRNWMLTDVRKRKPREVDGKITDQTVTRFIALGLDAETAAKPIEVLNPVLAVDAGNRDAVLAKLGLTLDKPVVCICPGAEYGPAKQWPLEQHQQLAEQLVDNGHQVWVIGSPKESAAGDVIAASGHADIHNLCGRTQLVDAIDLFSCAHSVVSHDSGLMHVAAATGVKTIGIYGSSSPEFTPPLSDNAVVVTQPIDCAPCFKRECPFGHYKCLTEISVQQVMTAIEGHCQ</sequence>
<dbReference type="InterPro" id="IPR051199">
    <property type="entry name" value="LPS_LOS_Heptosyltrfase"/>
</dbReference>
<dbReference type="Proteomes" id="UP000305675">
    <property type="component" value="Unassembled WGS sequence"/>
</dbReference>
<dbReference type="PANTHER" id="PTHR30160">
    <property type="entry name" value="TETRAACYLDISACCHARIDE 4'-KINASE-RELATED"/>
    <property type="match status" value="1"/>
</dbReference>
<evidence type="ECO:0000313" key="6">
    <source>
        <dbReference type="EMBL" id="TKB56288.1"/>
    </source>
</evidence>
<keyword evidence="1" id="KW-0328">Glycosyltransferase</keyword>
<protein>
    <recommendedName>
        <fullName evidence="4">lipopolysaccharide heptosyltransferase II</fullName>
        <ecNumber evidence="4">2.4.99.24</ecNumber>
    </recommendedName>
</protein>
<reference evidence="6 7" key="1">
    <citation type="submission" date="2019-04" db="EMBL/GenBank/DDBJ databases">
        <authorList>
            <person name="Hwang J.C."/>
        </authorList>
    </citation>
    <scope>NUCLEOTIDE SEQUENCE [LARGE SCALE GENOMIC DNA]</scope>
    <source>
        <strain evidence="6 7">IMCC35002</strain>
    </source>
</reference>
<comment type="similarity">
    <text evidence="3">Belongs to the glycosyltransferase 9 family.</text>
</comment>
<dbReference type="GO" id="GO:0005829">
    <property type="term" value="C:cytosol"/>
    <property type="evidence" value="ECO:0007669"/>
    <property type="project" value="TreeGrafter"/>
</dbReference>
<organism evidence="6 7">
    <name type="scientific">Ferrimonas aestuarii</name>
    <dbReference type="NCBI Taxonomy" id="2569539"/>
    <lineage>
        <taxon>Bacteria</taxon>
        <taxon>Pseudomonadati</taxon>
        <taxon>Pseudomonadota</taxon>
        <taxon>Gammaproteobacteria</taxon>
        <taxon>Alteromonadales</taxon>
        <taxon>Ferrimonadaceae</taxon>
        <taxon>Ferrimonas</taxon>
    </lineage>
</organism>
<dbReference type="OrthoDB" id="9797795at2"/>
<evidence type="ECO:0000256" key="4">
    <source>
        <dbReference type="ARBA" id="ARBA00044042"/>
    </source>
</evidence>
<accession>A0A4U1BPY2</accession>
<dbReference type="Gene3D" id="3.40.50.2000">
    <property type="entry name" value="Glycogen Phosphorylase B"/>
    <property type="match status" value="2"/>
</dbReference>
<dbReference type="Pfam" id="PF01075">
    <property type="entry name" value="Glyco_transf_9"/>
    <property type="match status" value="1"/>
</dbReference>
<dbReference type="SUPFAM" id="SSF53756">
    <property type="entry name" value="UDP-Glycosyltransferase/glycogen phosphorylase"/>
    <property type="match status" value="1"/>
</dbReference>
<comment type="caution">
    <text evidence="6">The sequence shown here is derived from an EMBL/GenBank/DDBJ whole genome shotgun (WGS) entry which is preliminary data.</text>
</comment>
<dbReference type="CDD" id="cd03789">
    <property type="entry name" value="GT9_LPS_heptosyltransferase"/>
    <property type="match status" value="1"/>
</dbReference>
<evidence type="ECO:0000256" key="5">
    <source>
        <dbReference type="ARBA" id="ARBA00047503"/>
    </source>
</evidence>
<dbReference type="NCBIfam" id="TIGR02195">
    <property type="entry name" value="heptsyl_trn_II"/>
    <property type="match status" value="1"/>
</dbReference>
<dbReference type="GO" id="GO:0009244">
    <property type="term" value="P:lipopolysaccharide core region biosynthetic process"/>
    <property type="evidence" value="ECO:0007669"/>
    <property type="project" value="TreeGrafter"/>
</dbReference>
<evidence type="ECO:0000313" key="7">
    <source>
        <dbReference type="Proteomes" id="UP000305675"/>
    </source>
</evidence>
<evidence type="ECO:0000256" key="1">
    <source>
        <dbReference type="ARBA" id="ARBA00022676"/>
    </source>
</evidence>
<dbReference type="RefSeq" id="WP_136863018.1">
    <property type="nucleotide sequence ID" value="NZ_SWCJ01000004.1"/>
</dbReference>
<proteinExistence type="inferred from homology"/>
<gene>
    <name evidence="6" type="primary">waaF</name>
    <name evidence="6" type="ORF">FCL42_08750</name>
</gene>
<keyword evidence="7" id="KW-1185">Reference proteome</keyword>
<comment type="catalytic activity">
    <reaction evidence="5">
        <text>an L-alpha-D-Hep-(1-&gt;5)-[alpha-Kdo-(2-&gt;4)]-alpha-Kdo-(2-&gt;6)-lipid A + ADP-L-glycero-beta-D-manno-heptose = an L-alpha-D-Hep-(1-&gt;3)-L-alpha-D-Hep-(1-&gt;5)-[alpha-Kdo-(2-&gt;4)]-alpha-Kdo-(2-&gt;6)-lipid A + ADP + H(+)</text>
        <dbReference type="Rhea" id="RHEA:74071"/>
        <dbReference type="ChEBI" id="CHEBI:15378"/>
        <dbReference type="ChEBI" id="CHEBI:61506"/>
        <dbReference type="ChEBI" id="CHEBI:193068"/>
        <dbReference type="ChEBI" id="CHEBI:193069"/>
        <dbReference type="ChEBI" id="CHEBI:456216"/>
        <dbReference type="EC" id="2.4.99.24"/>
    </reaction>
</comment>
<dbReference type="InterPro" id="IPR002201">
    <property type="entry name" value="Glyco_trans_9"/>
</dbReference>
<keyword evidence="2 6" id="KW-0808">Transferase</keyword>
<dbReference type="EMBL" id="SWCJ01000004">
    <property type="protein sequence ID" value="TKB56288.1"/>
    <property type="molecule type" value="Genomic_DNA"/>
</dbReference>
<name>A0A4U1BPY2_9GAMM</name>
<dbReference type="PANTHER" id="PTHR30160:SF7">
    <property type="entry name" value="ADP-HEPTOSE--LPS HEPTOSYLTRANSFERASE 2"/>
    <property type="match status" value="1"/>
</dbReference>
<evidence type="ECO:0000256" key="3">
    <source>
        <dbReference type="ARBA" id="ARBA00043995"/>
    </source>
</evidence>